<keyword evidence="6 7" id="KW-0472">Membrane</keyword>
<proteinExistence type="predicted"/>
<feature type="transmembrane region" description="Helical" evidence="7">
    <location>
        <begin position="383"/>
        <end position="403"/>
    </location>
</feature>
<evidence type="ECO:0000256" key="6">
    <source>
        <dbReference type="ARBA" id="ARBA00023136"/>
    </source>
</evidence>
<keyword evidence="4 7" id="KW-0812">Transmembrane</keyword>
<feature type="transmembrane region" description="Helical" evidence="7">
    <location>
        <begin position="410"/>
        <end position="432"/>
    </location>
</feature>
<evidence type="ECO:0000256" key="5">
    <source>
        <dbReference type="ARBA" id="ARBA00022989"/>
    </source>
</evidence>
<evidence type="ECO:0000256" key="4">
    <source>
        <dbReference type="ARBA" id="ARBA00022692"/>
    </source>
</evidence>
<name>A0ABV7VBZ6_9PROT</name>
<feature type="transmembrane region" description="Helical" evidence="7">
    <location>
        <begin position="340"/>
        <end position="363"/>
    </location>
</feature>
<accession>A0ABV7VBZ6</accession>
<dbReference type="InterPro" id="IPR052031">
    <property type="entry name" value="Membrane_Transporter-Flippase"/>
</dbReference>
<feature type="transmembrane region" description="Helical" evidence="7">
    <location>
        <begin position="187"/>
        <end position="210"/>
    </location>
</feature>
<dbReference type="PIRSF" id="PIRSF006603">
    <property type="entry name" value="DinF"/>
    <property type="match status" value="1"/>
</dbReference>
<keyword evidence="3" id="KW-1003">Cell membrane</keyword>
<keyword evidence="9" id="KW-1185">Reference proteome</keyword>
<evidence type="ECO:0000256" key="3">
    <source>
        <dbReference type="ARBA" id="ARBA00022475"/>
    </source>
</evidence>
<dbReference type="InterPro" id="IPR048279">
    <property type="entry name" value="MdtK-like"/>
</dbReference>
<dbReference type="PANTHER" id="PTHR43549:SF3">
    <property type="entry name" value="MULTIDRUG RESISTANCE PROTEIN YPNP-RELATED"/>
    <property type="match status" value="1"/>
</dbReference>
<evidence type="ECO:0000256" key="7">
    <source>
        <dbReference type="SAM" id="Phobius"/>
    </source>
</evidence>
<dbReference type="Pfam" id="PF01554">
    <property type="entry name" value="MatE"/>
    <property type="match status" value="2"/>
</dbReference>
<dbReference type="NCBIfam" id="TIGR00797">
    <property type="entry name" value="matE"/>
    <property type="match status" value="1"/>
</dbReference>
<protein>
    <submittedName>
        <fullName evidence="8">MATE family efflux transporter</fullName>
    </submittedName>
</protein>
<evidence type="ECO:0000256" key="2">
    <source>
        <dbReference type="ARBA" id="ARBA00022448"/>
    </source>
</evidence>
<dbReference type="PANTHER" id="PTHR43549">
    <property type="entry name" value="MULTIDRUG RESISTANCE PROTEIN YPNP-RELATED"/>
    <property type="match status" value="1"/>
</dbReference>
<dbReference type="EMBL" id="JBHRYJ010000001">
    <property type="protein sequence ID" value="MFC3674582.1"/>
    <property type="molecule type" value="Genomic_DNA"/>
</dbReference>
<feature type="transmembrane region" description="Helical" evidence="7">
    <location>
        <begin position="70"/>
        <end position="93"/>
    </location>
</feature>
<organism evidence="8 9">
    <name type="scientific">Ferrovibrio xuzhouensis</name>
    <dbReference type="NCBI Taxonomy" id="1576914"/>
    <lineage>
        <taxon>Bacteria</taxon>
        <taxon>Pseudomonadati</taxon>
        <taxon>Pseudomonadota</taxon>
        <taxon>Alphaproteobacteria</taxon>
        <taxon>Rhodospirillales</taxon>
        <taxon>Rhodospirillaceae</taxon>
        <taxon>Ferrovibrio</taxon>
    </lineage>
</organism>
<keyword evidence="2" id="KW-0813">Transport</keyword>
<dbReference type="RefSeq" id="WP_379721818.1">
    <property type="nucleotide sequence ID" value="NZ_JBHRYJ010000001.1"/>
</dbReference>
<keyword evidence="5 7" id="KW-1133">Transmembrane helix</keyword>
<feature type="transmembrane region" description="Helical" evidence="7">
    <location>
        <begin position="438"/>
        <end position="466"/>
    </location>
</feature>
<reference evidence="9" key="1">
    <citation type="journal article" date="2019" name="Int. J. Syst. Evol. Microbiol.">
        <title>The Global Catalogue of Microorganisms (GCM) 10K type strain sequencing project: providing services to taxonomists for standard genome sequencing and annotation.</title>
        <authorList>
            <consortium name="The Broad Institute Genomics Platform"/>
            <consortium name="The Broad Institute Genome Sequencing Center for Infectious Disease"/>
            <person name="Wu L."/>
            <person name="Ma J."/>
        </authorList>
    </citation>
    <scope>NUCLEOTIDE SEQUENCE [LARGE SCALE GENOMIC DNA]</scope>
    <source>
        <strain evidence="9">KCTC 42182</strain>
    </source>
</reference>
<feature type="transmembrane region" description="Helical" evidence="7">
    <location>
        <begin position="264"/>
        <end position="289"/>
    </location>
</feature>
<comment type="subcellular location">
    <subcellularLocation>
        <location evidence="1">Cell inner membrane</location>
        <topology evidence="1">Multi-pass membrane protein</topology>
    </subcellularLocation>
</comment>
<evidence type="ECO:0000256" key="1">
    <source>
        <dbReference type="ARBA" id="ARBA00004429"/>
    </source>
</evidence>
<feature type="transmembrane region" description="Helical" evidence="7">
    <location>
        <begin position="222"/>
        <end position="243"/>
    </location>
</feature>
<evidence type="ECO:0000313" key="9">
    <source>
        <dbReference type="Proteomes" id="UP001595711"/>
    </source>
</evidence>
<dbReference type="CDD" id="cd13148">
    <property type="entry name" value="MATE_like_3"/>
    <property type="match status" value="1"/>
</dbReference>
<feature type="transmembrane region" description="Helical" evidence="7">
    <location>
        <begin position="114"/>
        <end position="135"/>
    </location>
</feature>
<comment type="caution">
    <text evidence="8">The sequence shown here is derived from an EMBL/GenBank/DDBJ whole genome shotgun (WGS) entry which is preliminary data.</text>
</comment>
<feature type="transmembrane region" description="Helical" evidence="7">
    <location>
        <begin position="46"/>
        <end position="64"/>
    </location>
</feature>
<sequence length="478" mass="49440">MTMPISAAAGPAITLAAAPPVMDPRTRRLLEGAIVPTLLRMAAPNVVVMVVQASVGLIETYFIGKLGTDALAGVTLVFPVLMLMQMMSAGAMGGGISSSIARALGSGRRADADALVQHALAISLLFGLVFMVAVLGGGRWLYGMMGGDGAALEAALVYSGVIFWGAALLWIFNALANVLRGTGNMMVPALVTCIGAVALIPLSPCLIFGWGPLPRLGIAGGAYAVVAYYGIGSLVFAVYLWSGRSVVHLSARFAGFRRKLFADILRVGAVAALISLQTNLIIAIATALVGRFGAAAIAGYGTGARLEYLLVPIIFGFGAPLVAMVGTNMGAGRHDRALRAAWIGAAMAAAICEVIGLAAAAFPHAWLTLFDRDPLMLDVGTRYLQTVGPLYGFFGLGLALYFASQGAGRLLWPLIANMTRLVIAAGGGWLALQLDGDVFHIFAALGLAIVVFGVINAAAVAGGSWFGRLSLPGRRRLV</sequence>
<dbReference type="Proteomes" id="UP001595711">
    <property type="component" value="Unassembled WGS sequence"/>
</dbReference>
<feature type="transmembrane region" description="Helical" evidence="7">
    <location>
        <begin position="155"/>
        <end position="175"/>
    </location>
</feature>
<evidence type="ECO:0000313" key="8">
    <source>
        <dbReference type="EMBL" id="MFC3674582.1"/>
    </source>
</evidence>
<dbReference type="InterPro" id="IPR002528">
    <property type="entry name" value="MATE_fam"/>
</dbReference>
<feature type="transmembrane region" description="Helical" evidence="7">
    <location>
        <begin position="309"/>
        <end position="328"/>
    </location>
</feature>
<gene>
    <name evidence="8" type="ORF">ACFOOQ_03445</name>
</gene>